<dbReference type="PROSITE" id="PS50914">
    <property type="entry name" value="BON"/>
    <property type="match status" value="2"/>
</dbReference>
<dbReference type="InterPro" id="IPR014004">
    <property type="entry name" value="Transpt-assoc_nodulatn_dom_bac"/>
</dbReference>
<feature type="domain" description="BON" evidence="2">
    <location>
        <begin position="49"/>
        <end position="121"/>
    </location>
</feature>
<dbReference type="PANTHER" id="PTHR34606:SF4">
    <property type="entry name" value="OUTER MEMBRANE LIPOPROTEIN DOLP"/>
    <property type="match status" value="1"/>
</dbReference>
<evidence type="ECO:0000259" key="2">
    <source>
        <dbReference type="PROSITE" id="PS50914"/>
    </source>
</evidence>
<comment type="caution">
    <text evidence="3">The sequence shown here is derived from an EMBL/GenBank/DDBJ whole genome shotgun (WGS) entry which is preliminary data.</text>
</comment>
<feature type="domain" description="BON" evidence="2">
    <location>
        <begin position="130"/>
        <end position="200"/>
    </location>
</feature>
<dbReference type="RefSeq" id="WP_105746660.1">
    <property type="nucleotide sequence ID" value="NZ_PVLQ01000005.1"/>
</dbReference>
<protein>
    <submittedName>
        <fullName evidence="3">Transporter</fullName>
    </submittedName>
</protein>
<sequence>MKTLTFPLRRGTAALLLVATLGGLLSGCAPLMLGAAVGTGLVASDRRTSGAQLEDEAIELKASNRITEAMGTRVRVNVTSYNRQVLLSGEVPNEADRQRVQQTVSGVDNVRSVVNELAITDSPTLSQRTSDLVLSGRVKAGFIDHQELSSQAFKVVAERGTIYLMGRVTKREADLATEIARTTSGVKAVVRIFDYISEEELKRLQAPPAREPQSKPL</sequence>
<dbReference type="EMBL" id="PVLQ01000005">
    <property type="protein sequence ID" value="PRD67138.1"/>
    <property type="molecule type" value="Genomic_DNA"/>
</dbReference>
<reference evidence="3 4" key="1">
    <citation type="submission" date="2018-03" db="EMBL/GenBank/DDBJ databases">
        <title>Comparative genomics illustrates the genes involved in a hyperalkaliphilic mechanisms of Serpentinomonas isolated from highly-alkaline calcium-rich serpentinized springs.</title>
        <authorList>
            <person name="Suzuki S."/>
            <person name="Ishii S."/>
            <person name="Walworth N."/>
            <person name="Bird L."/>
            <person name="Kuenen J.G."/>
            <person name="Nealson K.H."/>
        </authorList>
    </citation>
    <scope>NUCLEOTIDE SEQUENCE [LARGE SCALE GENOMIC DNA]</scope>
    <source>
        <strain evidence="3 4">P1</strain>
    </source>
</reference>
<organism evidence="3 4">
    <name type="scientific">Malikia granosa</name>
    <dbReference type="NCBI Taxonomy" id="263067"/>
    <lineage>
        <taxon>Bacteria</taxon>
        <taxon>Pseudomonadati</taxon>
        <taxon>Pseudomonadota</taxon>
        <taxon>Betaproteobacteria</taxon>
        <taxon>Burkholderiales</taxon>
        <taxon>Comamonadaceae</taxon>
        <taxon>Malikia</taxon>
    </lineage>
</organism>
<evidence type="ECO:0000313" key="3">
    <source>
        <dbReference type="EMBL" id="PRD67138.1"/>
    </source>
</evidence>
<gene>
    <name evidence="3" type="ORF">C6P64_00625</name>
</gene>
<keyword evidence="4" id="KW-1185">Reference proteome</keyword>
<dbReference type="InterPro" id="IPR007055">
    <property type="entry name" value="BON_dom"/>
</dbReference>
<evidence type="ECO:0000256" key="1">
    <source>
        <dbReference type="ARBA" id="ARBA00022729"/>
    </source>
</evidence>
<name>A0A2S9K9M4_9BURK</name>
<dbReference type="AlphaFoldDB" id="A0A2S9K9M4"/>
<dbReference type="PROSITE" id="PS51257">
    <property type="entry name" value="PROKAR_LIPOPROTEIN"/>
    <property type="match status" value="1"/>
</dbReference>
<dbReference type="SMART" id="SM00749">
    <property type="entry name" value="BON"/>
    <property type="match status" value="2"/>
</dbReference>
<proteinExistence type="predicted"/>
<dbReference type="Pfam" id="PF04972">
    <property type="entry name" value="BON"/>
    <property type="match status" value="2"/>
</dbReference>
<dbReference type="PANTHER" id="PTHR34606">
    <property type="entry name" value="BON DOMAIN-CONTAINING PROTEIN"/>
    <property type="match status" value="1"/>
</dbReference>
<dbReference type="InterPro" id="IPR051686">
    <property type="entry name" value="Lipoprotein_DolP"/>
</dbReference>
<keyword evidence="1" id="KW-0732">Signal</keyword>
<dbReference type="OrthoDB" id="5294487at2"/>
<dbReference type="Proteomes" id="UP000238589">
    <property type="component" value="Unassembled WGS sequence"/>
</dbReference>
<dbReference type="Gene3D" id="3.40.1520.20">
    <property type="match status" value="1"/>
</dbReference>
<accession>A0A2S9K9M4</accession>
<evidence type="ECO:0000313" key="4">
    <source>
        <dbReference type="Proteomes" id="UP000238589"/>
    </source>
</evidence>